<keyword evidence="4 8" id="KW-0812">Transmembrane</keyword>
<reference evidence="10" key="1">
    <citation type="submission" date="2022-01" db="EMBL/GenBank/DDBJ databases">
        <title>Genome Sequence Resource for Two Populations of Ditylenchus destructor, the Migratory Endoparasitic Phytonematode.</title>
        <authorList>
            <person name="Zhang H."/>
            <person name="Lin R."/>
            <person name="Xie B."/>
        </authorList>
    </citation>
    <scope>NUCLEOTIDE SEQUENCE</scope>
    <source>
        <strain evidence="10">BazhouSP</strain>
    </source>
</reference>
<comment type="similarity">
    <text evidence="2">Belongs to the type-B carboxylesterase/lipase family.</text>
</comment>
<feature type="transmembrane region" description="Helical" evidence="8">
    <location>
        <begin position="695"/>
        <end position="716"/>
    </location>
</feature>
<dbReference type="SUPFAM" id="SSF103473">
    <property type="entry name" value="MFS general substrate transporter"/>
    <property type="match status" value="1"/>
</dbReference>
<dbReference type="GO" id="GO:0052689">
    <property type="term" value="F:carboxylic ester hydrolase activity"/>
    <property type="evidence" value="ECO:0007669"/>
    <property type="project" value="UniProtKB-KW"/>
</dbReference>
<dbReference type="Pfam" id="PF00083">
    <property type="entry name" value="Sugar_tr"/>
    <property type="match status" value="2"/>
</dbReference>
<dbReference type="GO" id="GO:0016020">
    <property type="term" value="C:membrane"/>
    <property type="evidence" value="ECO:0007669"/>
    <property type="project" value="UniProtKB-SubCell"/>
</dbReference>
<evidence type="ECO:0000256" key="3">
    <source>
        <dbReference type="ARBA" id="ARBA00022487"/>
    </source>
</evidence>
<evidence type="ECO:0000256" key="4">
    <source>
        <dbReference type="ARBA" id="ARBA00022692"/>
    </source>
</evidence>
<proteinExistence type="inferred from homology"/>
<feature type="transmembrane region" description="Helical" evidence="8">
    <location>
        <begin position="747"/>
        <end position="768"/>
    </location>
</feature>
<comment type="caution">
    <text evidence="10">The sequence shown here is derived from an EMBL/GenBank/DDBJ whole genome shotgun (WGS) entry which is preliminary data.</text>
</comment>
<dbReference type="GO" id="GO:0022857">
    <property type="term" value="F:transmembrane transporter activity"/>
    <property type="evidence" value="ECO:0007669"/>
    <property type="project" value="InterPro"/>
</dbReference>
<evidence type="ECO:0000313" key="10">
    <source>
        <dbReference type="EMBL" id="KAI1706673.1"/>
    </source>
</evidence>
<evidence type="ECO:0000313" key="11">
    <source>
        <dbReference type="Proteomes" id="UP001201812"/>
    </source>
</evidence>
<dbReference type="Pfam" id="PF00135">
    <property type="entry name" value="COesterase"/>
    <property type="match status" value="1"/>
</dbReference>
<feature type="domain" description="Carboxylesterase type B" evidence="9">
    <location>
        <begin position="22"/>
        <end position="549"/>
    </location>
</feature>
<dbReference type="EMBL" id="JAKKPZ010000046">
    <property type="protein sequence ID" value="KAI1706673.1"/>
    <property type="molecule type" value="Genomic_DNA"/>
</dbReference>
<dbReference type="Proteomes" id="UP001201812">
    <property type="component" value="Unassembled WGS sequence"/>
</dbReference>
<dbReference type="InterPro" id="IPR029058">
    <property type="entry name" value="AB_hydrolase_fold"/>
</dbReference>
<evidence type="ECO:0000256" key="8">
    <source>
        <dbReference type="SAM" id="Phobius"/>
    </source>
</evidence>
<dbReference type="SUPFAM" id="SSF53474">
    <property type="entry name" value="alpha/beta-Hydrolases"/>
    <property type="match status" value="1"/>
</dbReference>
<dbReference type="InterPro" id="IPR050309">
    <property type="entry name" value="Type-B_Carboxylest/Lipase"/>
</dbReference>
<organism evidence="10 11">
    <name type="scientific">Ditylenchus destructor</name>
    <dbReference type="NCBI Taxonomy" id="166010"/>
    <lineage>
        <taxon>Eukaryota</taxon>
        <taxon>Metazoa</taxon>
        <taxon>Ecdysozoa</taxon>
        <taxon>Nematoda</taxon>
        <taxon>Chromadorea</taxon>
        <taxon>Rhabditida</taxon>
        <taxon>Tylenchina</taxon>
        <taxon>Tylenchomorpha</taxon>
        <taxon>Sphaerularioidea</taxon>
        <taxon>Anguinidae</taxon>
        <taxon>Anguininae</taxon>
        <taxon>Ditylenchus</taxon>
    </lineage>
</organism>
<dbReference type="PANTHER" id="PTHR11559">
    <property type="entry name" value="CARBOXYLESTERASE"/>
    <property type="match status" value="1"/>
</dbReference>
<sequence length="1044" mass="117413">MAKKPIRTPKNRYFRSDLPALVHSYSGLIRGRVLRTSQGVEGVVFQGIPFAQPPVGNLRFAPPEPVKSWTGVLNATDYAPSCYWNTSVSTYLVPTPMTEACLNVNVFSSEYCLNLGNCSVVVHVYGGQFMFGAARKFKPEFIVNNFNNRSRDLVVVTVDYRMNVFALLNLNYKMPDLLSLNLGLHDILESLRWVRREIGNFGGNPRHITLMGHSSGSSATQFLMVSPRAQVYFDQVVSMSGPGTVPYIGLTKNRNQRASRRLALLVGCVAESEWLSHYWWESKANVADVLRCLRSVPATVLSATIKVMEDDGFYFHGLALETGPNAIVFDTYQELAKKYTPKYPVLVGTVSKEYQDGKAIIDEFAGKVDWLKLWLYCKRTLAQLHYEHVTEAITACAEEYNDRQRVAFIYDDANYYVPQYNFATRSVLLGAPVYLYQFEYSFIGNAFGNWPDQLGTDPEETPRHAQDLVYLFGQNLGILSDKDRRIQYLHSEIFANFIRTGNPNGIETKGFRKLMPQEFNFFKIDFDDQSNWTSFIGDASGYHKRELNFWNEKMNRIGGKTSPLDDEASVDDKMPSLYLVGDLANAKNKIVMEDDVLGNNETNPLSENEKDLWQILFYMAGGIAYSYSLSYTNNAVEHFKAYLHNSYVERGLPLSAGSEIWICSLILNGVYAGEIAGTILTPFLTEMIGRKATSLIANFCTVVATLICAFAIPLNLPEMFLFGRLFAKLQSVYFAPVGMSVVLGNHLFALVGVAAIPAILTCLFVMLLKETPKYLLVNKRNKEKALESLKFYQGNTASLNAILEEDDRNYVEQSGLTKLREIFTQAHLRRAVCLGICALQASFITLCANYSKIPFKFSVEHNRGQFFLSKCETQTYSSILFGVNFLAGLVGVYVIGRFSRRRLMIGSSSANVTSLVFYVIFDRVATMFPSSIFSHGCFVSMLCYNISHGIGFGSISPYISGELLPQLHRAIGQSVSFTVGLSLMFVLSLVALPAYESFGVWVFIPLFIVPNTLAVLYLYAYLPETKDREIEDIVEEIKDKCKKY</sequence>
<dbReference type="InterPro" id="IPR019826">
    <property type="entry name" value="Carboxylesterase_B_AS"/>
</dbReference>
<evidence type="ECO:0000256" key="2">
    <source>
        <dbReference type="ARBA" id="ARBA00005964"/>
    </source>
</evidence>
<dbReference type="PROSITE" id="PS00122">
    <property type="entry name" value="CARBOXYLESTERASE_B_1"/>
    <property type="match status" value="1"/>
</dbReference>
<feature type="transmembrane region" description="Helical" evidence="8">
    <location>
        <begin position="831"/>
        <end position="851"/>
    </location>
</feature>
<keyword evidence="5" id="KW-0378">Hydrolase</keyword>
<feature type="transmembrane region" description="Helical" evidence="8">
    <location>
        <begin position="933"/>
        <end position="959"/>
    </location>
</feature>
<dbReference type="InterPro" id="IPR005828">
    <property type="entry name" value="MFS_sugar_transport-like"/>
</dbReference>
<keyword evidence="11" id="KW-1185">Reference proteome</keyword>
<keyword evidence="3" id="KW-0719">Serine esterase</keyword>
<feature type="transmembrane region" description="Helical" evidence="8">
    <location>
        <begin position="971"/>
        <end position="992"/>
    </location>
</feature>
<evidence type="ECO:0000256" key="1">
    <source>
        <dbReference type="ARBA" id="ARBA00004370"/>
    </source>
</evidence>
<evidence type="ECO:0000256" key="5">
    <source>
        <dbReference type="ARBA" id="ARBA00022801"/>
    </source>
</evidence>
<evidence type="ECO:0000256" key="6">
    <source>
        <dbReference type="ARBA" id="ARBA00022989"/>
    </source>
</evidence>
<dbReference type="Gene3D" id="1.20.1250.20">
    <property type="entry name" value="MFS general substrate transporter like domains"/>
    <property type="match status" value="1"/>
</dbReference>
<protein>
    <submittedName>
        <fullName evidence="10">Carboxylesterase family domain-containing protein</fullName>
    </submittedName>
</protein>
<dbReference type="AlphaFoldDB" id="A0AAD4MX04"/>
<dbReference type="Gene3D" id="3.40.50.1820">
    <property type="entry name" value="alpha/beta hydrolase"/>
    <property type="match status" value="1"/>
</dbReference>
<dbReference type="InterPro" id="IPR036259">
    <property type="entry name" value="MFS_trans_sf"/>
</dbReference>
<dbReference type="InterPro" id="IPR002018">
    <property type="entry name" value="CarbesteraseB"/>
</dbReference>
<accession>A0AAD4MX04</accession>
<feature type="transmembrane region" description="Helical" evidence="8">
    <location>
        <begin position="876"/>
        <end position="896"/>
    </location>
</feature>
<evidence type="ECO:0000256" key="7">
    <source>
        <dbReference type="ARBA" id="ARBA00023136"/>
    </source>
</evidence>
<comment type="subcellular location">
    <subcellularLocation>
        <location evidence="1">Membrane</location>
    </subcellularLocation>
</comment>
<gene>
    <name evidence="10" type="ORF">DdX_12883</name>
</gene>
<evidence type="ECO:0000259" key="9">
    <source>
        <dbReference type="Pfam" id="PF00135"/>
    </source>
</evidence>
<keyword evidence="6 8" id="KW-1133">Transmembrane helix</keyword>
<keyword evidence="7 8" id="KW-0472">Membrane</keyword>
<name>A0AAD4MX04_9BILA</name>
<feature type="transmembrane region" description="Helical" evidence="8">
    <location>
        <begin position="998"/>
        <end position="1020"/>
    </location>
</feature>